<gene>
    <name evidence="2" type="ORF">E2C01_004414</name>
</gene>
<accession>A0A5B7CQM3</accession>
<dbReference type="Proteomes" id="UP000324222">
    <property type="component" value="Unassembled WGS sequence"/>
</dbReference>
<evidence type="ECO:0000313" key="3">
    <source>
        <dbReference type="Proteomes" id="UP000324222"/>
    </source>
</evidence>
<proteinExistence type="predicted"/>
<feature type="region of interest" description="Disordered" evidence="1">
    <location>
        <begin position="32"/>
        <end position="64"/>
    </location>
</feature>
<dbReference type="AlphaFoldDB" id="A0A5B7CQM3"/>
<evidence type="ECO:0000313" key="2">
    <source>
        <dbReference type="EMBL" id="MPC11740.1"/>
    </source>
</evidence>
<comment type="caution">
    <text evidence="2">The sequence shown here is derived from an EMBL/GenBank/DDBJ whole genome shotgun (WGS) entry which is preliminary data.</text>
</comment>
<protein>
    <submittedName>
        <fullName evidence="2">Uncharacterized protein</fullName>
    </submittedName>
</protein>
<dbReference type="EMBL" id="VSRR010000179">
    <property type="protein sequence ID" value="MPC11740.1"/>
    <property type="molecule type" value="Genomic_DNA"/>
</dbReference>
<sequence length="101" mass="11355">MNDRSLGLELRNTWRGQLARRYKVQLCRGWDGRGGAGGSATDAGLTGSPALRNTRRTDANPVKGAELPHEWTRLEYFLLPSTSHPSFPPQRHHFLLLSINF</sequence>
<keyword evidence="3" id="KW-1185">Reference proteome</keyword>
<name>A0A5B7CQM3_PORTR</name>
<evidence type="ECO:0000256" key="1">
    <source>
        <dbReference type="SAM" id="MobiDB-lite"/>
    </source>
</evidence>
<organism evidence="2 3">
    <name type="scientific">Portunus trituberculatus</name>
    <name type="common">Swimming crab</name>
    <name type="synonym">Neptunus trituberculatus</name>
    <dbReference type="NCBI Taxonomy" id="210409"/>
    <lineage>
        <taxon>Eukaryota</taxon>
        <taxon>Metazoa</taxon>
        <taxon>Ecdysozoa</taxon>
        <taxon>Arthropoda</taxon>
        <taxon>Crustacea</taxon>
        <taxon>Multicrustacea</taxon>
        <taxon>Malacostraca</taxon>
        <taxon>Eumalacostraca</taxon>
        <taxon>Eucarida</taxon>
        <taxon>Decapoda</taxon>
        <taxon>Pleocyemata</taxon>
        <taxon>Brachyura</taxon>
        <taxon>Eubrachyura</taxon>
        <taxon>Portunoidea</taxon>
        <taxon>Portunidae</taxon>
        <taxon>Portuninae</taxon>
        <taxon>Portunus</taxon>
    </lineage>
</organism>
<feature type="compositionally biased region" description="Low complexity" evidence="1">
    <location>
        <begin position="39"/>
        <end position="48"/>
    </location>
</feature>
<reference evidence="2 3" key="1">
    <citation type="submission" date="2019-05" db="EMBL/GenBank/DDBJ databases">
        <title>Another draft genome of Portunus trituberculatus and its Hox gene families provides insights of decapod evolution.</title>
        <authorList>
            <person name="Jeong J.-H."/>
            <person name="Song I."/>
            <person name="Kim S."/>
            <person name="Choi T."/>
            <person name="Kim D."/>
            <person name="Ryu S."/>
            <person name="Kim W."/>
        </authorList>
    </citation>
    <scope>NUCLEOTIDE SEQUENCE [LARGE SCALE GENOMIC DNA]</scope>
    <source>
        <tissue evidence="2">Muscle</tissue>
    </source>
</reference>